<gene>
    <name evidence="5" type="ORF">CC86DRAFT_369438</name>
</gene>
<dbReference type="Gene3D" id="3.40.630.30">
    <property type="match status" value="1"/>
</dbReference>
<evidence type="ECO:0000256" key="2">
    <source>
        <dbReference type="ARBA" id="ARBA00023315"/>
    </source>
</evidence>
<dbReference type="OrthoDB" id="630895at2759"/>
<keyword evidence="1" id="KW-0808">Transferase</keyword>
<dbReference type="GO" id="GO:0016747">
    <property type="term" value="F:acyltransferase activity, transferring groups other than amino-acyl groups"/>
    <property type="evidence" value="ECO:0007669"/>
    <property type="project" value="InterPro"/>
</dbReference>
<dbReference type="PANTHER" id="PTHR43792">
    <property type="entry name" value="GNAT FAMILY, PUTATIVE (AFU_ORTHOLOGUE AFUA_3G00765)-RELATED-RELATED"/>
    <property type="match status" value="1"/>
</dbReference>
<dbReference type="Proteomes" id="UP000799424">
    <property type="component" value="Unassembled WGS sequence"/>
</dbReference>
<feature type="domain" description="N-acetyltransferase" evidence="4">
    <location>
        <begin position="38"/>
        <end position="206"/>
    </location>
</feature>
<sequence length="216" mass="23724">MTQQPTPAHPAIMEAQIKASNISEDAPLPTPIVTTSRLVIRALHPNDAASAALNANSPAVAKYMSNAFPHPYTLESAETWIAMNLQLPYQTNFGICKASSPDIQIGGIGLTLGADVSSHTAEVGFWVGENYWGKGYTTEALEGFTKWSFESWEGKDGQRLRRLWARVFSGNNASMRCFEKCGYAKEGVFKGHAEKNGEVMDVHLFGLTKADWEARR</sequence>
<dbReference type="PANTHER" id="PTHR43792:SF8">
    <property type="entry name" value="[RIBOSOMAL PROTEIN US5]-ALANINE N-ACETYLTRANSFERASE"/>
    <property type="match status" value="1"/>
</dbReference>
<dbReference type="InterPro" id="IPR000182">
    <property type="entry name" value="GNAT_dom"/>
</dbReference>
<dbReference type="InterPro" id="IPR016181">
    <property type="entry name" value="Acyl_CoA_acyltransferase"/>
</dbReference>
<reference evidence="5" key="1">
    <citation type="journal article" date="2020" name="Stud. Mycol.">
        <title>101 Dothideomycetes genomes: a test case for predicting lifestyles and emergence of pathogens.</title>
        <authorList>
            <person name="Haridas S."/>
            <person name="Albert R."/>
            <person name="Binder M."/>
            <person name="Bloem J."/>
            <person name="Labutti K."/>
            <person name="Salamov A."/>
            <person name="Andreopoulos B."/>
            <person name="Baker S."/>
            <person name="Barry K."/>
            <person name="Bills G."/>
            <person name="Bluhm B."/>
            <person name="Cannon C."/>
            <person name="Castanera R."/>
            <person name="Culley D."/>
            <person name="Daum C."/>
            <person name="Ezra D."/>
            <person name="Gonzalez J."/>
            <person name="Henrissat B."/>
            <person name="Kuo A."/>
            <person name="Liang C."/>
            <person name="Lipzen A."/>
            <person name="Lutzoni F."/>
            <person name="Magnuson J."/>
            <person name="Mondo S."/>
            <person name="Nolan M."/>
            <person name="Ohm R."/>
            <person name="Pangilinan J."/>
            <person name="Park H.-J."/>
            <person name="Ramirez L."/>
            <person name="Alfaro M."/>
            <person name="Sun H."/>
            <person name="Tritt A."/>
            <person name="Yoshinaga Y."/>
            <person name="Zwiers L.-H."/>
            <person name="Turgeon B."/>
            <person name="Goodwin S."/>
            <person name="Spatafora J."/>
            <person name="Crous P."/>
            <person name="Grigoriev I."/>
        </authorList>
    </citation>
    <scope>NUCLEOTIDE SEQUENCE</scope>
    <source>
        <strain evidence="5">CBS 113818</strain>
    </source>
</reference>
<dbReference type="SUPFAM" id="SSF55729">
    <property type="entry name" value="Acyl-CoA N-acyltransferases (Nat)"/>
    <property type="match status" value="1"/>
</dbReference>
<evidence type="ECO:0000256" key="3">
    <source>
        <dbReference type="ARBA" id="ARBA00038502"/>
    </source>
</evidence>
<evidence type="ECO:0000259" key="4">
    <source>
        <dbReference type="PROSITE" id="PS51186"/>
    </source>
</evidence>
<dbReference type="AlphaFoldDB" id="A0A6A7A378"/>
<keyword evidence="2" id="KW-0012">Acyltransferase</keyword>
<evidence type="ECO:0000313" key="5">
    <source>
        <dbReference type="EMBL" id="KAF2827258.1"/>
    </source>
</evidence>
<evidence type="ECO:0000256" key="1">
    <source>
        <dbReference type="ARBA" id="ARBA00022679"/>
    </source>
</evidence>
<protein>
    <submittedName>
        <fullName evidence="5">Acyl-CoA N-acyltransferase</fullName>
    </submittedName>
</protein>
<organism evidence="5 6">
    <name type="scientific">Ophiobolus disseminans</name>
    <dbReference type="NCBI Taxonomy" id="1469910"/>
    <lineage>
        <taxon>Eukaryota</taxon>
        <taxon>Fungi</taxon>
        <taxon>Dikarya</taxon>
        <taxon>Ascomycota</taxon>
        <taxon>Pezizomycotina</taxon>
        <taxon>Dothideomycetes</taxon>
        <taxon>Pleosporomycetidae</taxon>
        <taxon>Pleosporales</taxon>
        <taxon>Pleosporineae</taxon>
        <taxon>Phaeosphaeriaceae</taxon>
        <taxon>Ophiobolus</taxon>
    </lineage>
</organism>
<dbReference type="PROSITE" id="PS51186">
    <property type="entry name" value="GNAT"/>
    <property type="match status" value="1"/>
</dbReference>
<dbReference type="InterPro" id="IPR051531">
    <property type="entry name" value="N-acetyltransferase"/>
</dbReference>
<proteinExistence type="inferred from homology"/>
<dbReference type="Pfam" id="PF13302">
    <property type="entry name" value="Acetyltransf_3"/>
    <property type="match status" value="1"/>
</dbReference>
<accession>A0A6A7A378</accession>
<name>A0A6A7A378_9PLEO</name>
<keyword evidence="6" id="KW-1185">Reference proteome</keyword>
<dbReference type="EMBL" id="MU006224">
    <property type="protein sequence ID" value="KAF2827258.1"/>
    <property type="molecule type" value="Genomic_DNA"/>
</dbReference>
<evidence type="ECO:0000313" key="6">
    <source>
        <dbReference type="Proteomes" id="UP000799424"/>
    </source>
</evidence>
<comment type="similarity">
    <text evidence="3">Belongs to the acetyltransferase family. RimJ subfamily.</text>
</comment>